<evidence type="ECO:0000313" key="2">
    <source>
        <dbReference type="Proteomes" id="UP000241854"/>
    </source>
</evidence>
<reference evidence="1 2" key="1">
    <citation type="journal article" date="2018" name="Emerg. Microbes Infect.">
        <title>Genomic analysis of oral Campylobacter concisus strains identified a potential bacterial molecular marker associated with active Crohn's disease.</title>
        <authorList>
            <person name="Liu F."/>
            <person name="Ma R."/>
            <person name="Tay C.Y.A."/>
            <person name="Octavia S."/>
            <person name="Lan R."/>
            <person name="Chung H.K.L."/>
            <person name="Riordan S.M."/>
            <person name="Grimm M.C."/>
            <person name="Leong R.W."/>
            <person name="Tanaka M.M."/>
            <person name="Connor S."/>
            <person name="Zhang L."/>
        </authorList>
    </citation>
    <scope>NUCLEOTIDE SEQUENCE [LARGE SCALE GENOMIC DNA]</scope>
    <source>
        <strain evidence="1 2">P2CDO4</strain>
        <plasmid evidence="1">pICON</plasmid>
    </source>
</reference>
<dbReference type="Proteomes" id="UP000241854">
    <property type="component" value="Plasmid pICON"/>
</dbReference>
<organism evidence="1 2">
    <name type="scientific">Campylobacter concisus</name>
    <dbReference type="NCBI Taxonomy" id="199"/>
    <lineage>
        <taxon>Bacteria</taxon>
        <taxon>Pseudomonadati</taxon>
        <taxon>Campylobacterota</taxon>
        <taxon>Epsilonproteobacteria</taxon>
        <taxon>Campylobacterales</taxon>
        <taxon>Campylobacteraceae</taxon>
        <taxon>Campylobacter</taxon>
    </lineage>
</organism>
<accession>A0A2R4P361</accession>
<evidence type="ECO:0000313" key="1">
    <source>
        <dbReference type="EMBL" id="AVX45118.1"/>
    </source>
</evidence>
<protein>
    <submittedName>
        <fullName evidence="1">Uncharacterized protein</fullName>
    </submittedName>
</protein>
<sequence>MMLETPAFMRGEYVIFMSADICEIEVLGNKYENKGLV</sequence>
<dbReference type="EMBL" id="CP021643">
    <property type="protein sequence ID" value="AVX45118.1"/>
    <property type="molecule type" value="Genomic_DNA"/>
</dbReference>
<geneLocation type="plasmid" evidence="2">
    <name>picon</name>
</geneLocation>
<keyword evidence="1" id="KW-0614">Plasmid</keyword>
<name>A0A2R4P361_9BACT</name>
<dbReference type="SUPFAM" id="SSF159006">
    <property type="entry name" value="YopX-like"/>
    <property type="match status" value="1"/>
</dbReference>
<gene>
    <name evidence="1" type="ORF">CCS77_2112</name>
</gene>
<dbReference type="AlphaFoldDB" id="A0A2R4P361"/>
<proteinExistence type="predicted"/>